<keyword evidence="2" id="KW-0731">Sigma factor</keyword>
<dbReference type="PROSITE" id="PS00716">
    <property type="entry name" value="SIGMA70_2"/>
    <property type="match status" value="1"/>
</dbReference>
<reference evidence="6" key="1">
    <citation type="submission" date="2015-08" db="EMBL/GenBank/DDBJ databases">
        <title>Complete DNA Sequence of Pseudomonas syringae pv. actinidiae, the Causal Agent of Kiwifruit Canker Disease.</title>
        <authorList>
            <person name="Rikkerink E.H.A."/>
            <person name="Fineran P.C."/>
        </authorList>
    </citation>
    <scope>NUCLEOTIDE SEQUENCE</scope>
    <source>
        <strain evidence="6">DSM 13666</strain>
    </source>
</reference>
<evidence type="ECO:0000313" key="6">
    <source>
        <dbReference type="EMBL" id="KOO37025.1"/>
    </source>
</evidence>
<dbReference type="Pfam" id="PF04542">
    <property type="entry name" value="Sigma70_r2"/>
    <property type="match status" value="1"/>
</dbReference>
<dbReference type="InterPro" id="IPR007630">
    <property type="entry name" value="RNA_pol_sigma70_r4"/>
</dbReference>
<dbReference type="NCBIfam" id="TIGR02937">
    <property type="entry name" value="sigma70-ECF"/>
    <property type="match status" value="1"/>
</dbReference>
<evidence type="ECO:0000256" key="2">
    <source>
        <dbReference type="ARBA" id="ARBA00023082"/>
    </source>
</evidence>
<evidence type="ECO:0000256" key="4">
    <source>
        <dbReference type="ARBA" id="ARBA00023163"/>
    </source>
</evidence>
<evidence type="ECO:0000259" key="5">
    <source>
        <dbReference type="PROSITE" id="PS00716"/>
    </source>
</evidence>
<keyword evidence="4" id="KW-0804">Transcription</keyword>
<dbReference type="PATRIC" id="fig|136160.3.peg.4312"/>
<dbReference type="InterPro" id="IPR014322">
    <property type="entry name" value="RNA_pol_sigma-B/F/G"/>
</dbReference>
<gene>
    <name evidence="6" type="ORF">AMD02_16765</name>
</gene>
<dbReference type="GO" id="GO:0006352">
    <property type="term" value="P:DNA-templated transcription initiation"/>
    <property type="evidence" value="ECO:0007669"/>
    <property type="project" value="InterPro"/>
</dbReference>
<sequence length="266" mass="30735">MRWTIVSKESLQHKRNNDDVYDWIESYQQGADEEVQTKLVKHYEPLVHSLARKFSRSRAHDDDLVQVGMVGLLAAFERYDPKYGRSFESFAVPTIIGEIKRFIRDKTWSVHVPRRIKELGPKIKKAADELASELQRSPRVEEIADFLGVSEEEVLETMEMGKSYQALSVDRSLEADPEGGEVTLLDLVGQEDGGYEKADQQMLLEKAFQVLDEREKQILLCTYFEHLSQKETGHRLGISQMHVSRLQRRALKKLRDSIRVELSECI</sequence>
<dbReference type="EMBL" id="LILD01000003">
    <property type="protein sequence ID" value="KOO37025.1"/>
    <property type="molecule type" value="Genomic_DNA"/>
</dbReference>
<keyword evidence="3" id="KW-0238">DNA-binding</keyword>
<dbReference type="PANTHER" id="PTHR30385:SF4">
    <property type="entry name" value="RNA POLYMERASE SIGMA-E FACTOR"/>
    <property type="match status" value="1"/>
</dbReference>
<accession>A0A0M0KDV9</accession>
<dbReference type="InterPro" id="IPR000943">
    <property type="entry name" value="RNA_pol_sigma70"/>
</dbReference>
<dbReference type="InterPro" id="IPR014288">
    <property type="entry name" value="RNA_pol_sigma-B"/>
</dbReference>
<dbReference type="CDD" id="cd06171">
    <property type="entry name" value="Sigma70_r4"/>
    <property type="match status" value="1"/>
</dbReference>
<dbReference type="InterPro" id="IPR013324">
    <property type="entry name" value="RNA_pol_sigma_r3/r4-like"/>
</dbReference>
<dbReference type="GO" id="GO:0003677">
    <property type="term" value="F:DNA binding"/>
    <property type="evidence" value="ECO:0007669"/>
    <property type="project" value="UniProtKB-KW"/>
</dbReference>
<dbReference type="AlphaFoldDB" id="A0A0M0KDV9"/>
<feature type="domain" description="RNA polymerase sigma-70" evidence="5">
    <location>
        <begin position="228"/>
        <end position="254"/>
    </location>
</feature>
<dbReference type="SUPFAM" id="SSF88946">
    <property type="entry name" value="Sigma2 domain of RNA polymerase sigma factors"/>
    <property type="match status" value="1"/>
</dbReference>
<proteinExistence type="predicted"/>
<evidence type="ECO:0000256" key="1">
    <source>
        <dbReference type="ARBA" id="ARBA00023015"/>
    </source>
</evidence>
<evidence type="ECO:0000256" key="3">
    <source>
        <dbReference type="ARBA" id="ARBA00023125"/>
    </source>
</evidence>
<dbReference type="GO" id="GO:0016987">
    <property type="term" value="F:sigma factor activity"/>
    <property type="evidence" value="ECO:0007669"/>
    <property type="project" value="UniProtKB-KW"/>
</dbReference>
<dbReference type="Pfam" id="PF04539">
    <property type="entry name" value="Sigma70_r3"/>
    <property type="match status" value="1"/>
</dbReference>
<dbReference type="Gene3D" id="1.20.120.1810">
    <property type="match status" value="1"/>
</dbReference>
<dbReference type="NCBIfam" id="TIGR02941">
    <property type="entry name" value="Sigma_B"/>
    <property type="match status" value="1"/>
</dbReference>
<dbReference type="InterPro" id="IPR036388">
    <property type="entry name" value="WH-like_DNA-bd_sf"/>
</dbReference>
<organism evidence="6">
    <name type="scientific">Halalkalibacterium halodurans</name>
    <name type="common">Bacillus halodurans</name>
    <dbReference type="NCBI Taxonomy" id="86665"/>
    <lineage>
        <taxon>Bacteria</taxon>
        <taxon>Bacillati</taxon>
        <taxon>Bacillota</taxon>
        <taxon>Bacilli</taxon>
        <taxon>Bacillales</taxon>
        <taxon>Bacillaceae</taxon>
        <taxon>Halalkalibacterium (ex Joshi et al. 2022)</taxon>
    </lineage>
</organism>
<dbReference type="Gene3D" id="1.10.10.10">
    <property type="entry name" value="Winged helix-like DNA-binding domain superfamily/Winged helix DNA-binding domain"/>
    <property type="match status" value="2"/>
</dbReference>
<keyword evidence="1" id="KW-0805">Transcription regulation</keyword>
<dbReference type="InterPro" id="IPR013325">
    <property type="entry name" value="RNA_pol_sigma_r2"/>
</dbReference>
<dbReference type="InterPro" id="IPR007627">
    <property type="entry name" value="RNA_pol_sigma70_r2"/>
</dbReference>
<dbReference type="SUPFAM" id="SSF88659">
    <property type="entry name" value="Sigma3 and sigma4 domains of RNA polymerase sigma factors"/>
    <property type="match status" value="2"/>
</dbReference>
<dbReference type="InterPro" id="IPR007624">
    <property type="entry name" value="RNA_pol_sigma70_r3"/>
</dbReference>
<name>A0A0M0KDV9_ALKHA</name>
<dbReference type="NCBIfam" id="TIGR02980">
    <property type="entry name" value="SigBFG"/>
    <property type="match status" value="1"/>
</dbReference>
<dbReference type="PANTHER" id="PTHR30385">
    <property type="entry name" value="SIGMA FACTOR F FLAGELLAR"/>
    <property type="match status" value="1"/>
</dbReference>
<dbReference type="Pfam" id="PF04545">
    <property type="entry name" value="Sigma70_r4"/>
    <property type="match status" value="1"/>
</dbReference>
<comment type="caution">
    <text evidence="6">The sequence shown here is derived from an EMBL/GenBank/DDBJ whole genome shotgun (WGS) entry which is preliminary data.</text>
</comment>
<protein>
    <submittedName>
        <fullName evidence="6">RNA polymerase subunit sigma</fullName>
    </submittedName>
</protein>
<dbReference type="PRINTS" id="PR00046">
    <property type="entry name" value="SIGMA70FCT"/>
</dbReference>
<dbReference type="InterPro" id="IPR014284">
    <property type="entry name" value="RNA_pol_sigma-70_dom"/>
</dbReference>